<comment type="caution">
    <text evidence="1">The sequence shown here is derived from an EMBL/GenBank/DDBJ whole genome shotgun (WGS) entry which is preliminary data.</text>
</comment>
<dbReference type="AlphaFoldDB" id="A0A6V7RNS6"/>
<evidence type="ECO:0000313" key="1">
    <source>
        <dbReference type="EMBL" id="CAD2080077.1"/>
    </source>
</evidence>
<dbReference type="Proteomes" id="UP000589351">
    <property type="component" value="Unassembled WGS sequence"/>
</dbReference>
<sequence length="182" mass="20970">MVNLQEYYDKALTTSEYRETLTTLEDGFNKIYDEHEVVQDQSFEDFKNSGRKLLVIAEPWCAHCMLNLSILFKLSVKANIDVKVALRDENEELMNQYLTNGNKVIPKVIALDEDGQEAAVWGPKAPMTDLIQKDLTKNLPEKGTTEYEERFEEVKKEMREKFSTSPELWDAVEADLKKVLSA</sequence>
<proteinExistence type="predicted"/>
<dbReference type="Gene3D" id="3.40.30.10">
    <property type="entry name" value="Glutaredoxin"/>
    <property type="match status" value="1"/>
</dbReference>
<evidence type="ECO:0008006" key="3">
    <source>
        <dbReference type="Google" id="ProtNLM"/>
    </source>
</evidence>
<accession>A0A6V7RNS6</accession>
<protein>
    <recommendedName>
        <fullName evidence="3">Thioredoxin family protein</fullName>
    </recommendedName>
</protein>
<name>A0A6V7RNS6_9STAP</name>
<dbReference type="EMBL" id="CAJEWD010000008">
    <property type="protein sequence ID" value="CAD2080077.1"/>
    <property type="molecule type" value="Genomic_DNA"/>
</dbReference>
<keyword evidence="2" id="KW-1185">Reference proteome</keyword>
<dbReference type="SUPFAM" id="SSF52833">
    <property type="entry name" value="Thioredoxin-like"/>
    <property type="match status" value="1"/>
</dbReference>
<organism evidence="1 2">
    <name type="scientific">Jeotgalicoccus meleagridis</name>
    <dbReference type="NCBI Taxonomy" id="2759181"/>
    <lineage>
        <taxon>Bacteria</taxon>
        <taxon>Bacillati</taxon>
        <taxon>Bacillota</taxon>
        <taxon>Bacilli</taxon>
        <taxon>Bacillales</taxon>
        <taxon>Staphylococcaceae</taxon>
        <taxon>Jeotgalicoccus</taxon>
    </lineage>
</organism>
<dbReference type="RefSeq" id="WP_185126345.1">
    <property type="nucleotide sequence ID" value="NZ_CAJEWD010000008.1"/>
</dbReference>
<dbReference type="Pfam" id="PF14595">
    <property type="entry name" value="Thioredoxin_9"/>
    <property type="match status" value="1"/>
</dbReference>
<gene>
    <name evidence="1" type="ORF">JEODO184_01841</name>
</gene>
<reference evidence="1 2" key="1">
    <citation type="submission" date="2020-07" db="EMBL/GenBank/DDBJ databases">
        <authorList>
            <person name="Criscuolo A."/>
        </authorList>
    </citation>
    <scope>NUCLEOTIDE SEQUENCE [LARGE SCALE GENOMIC DNA]</scope>
    <source>
        <strain evidence="1">CIP111649</strain>
    </source>
</reference>
<dbReference type="InterPro" id="IPR036249">
    <property type="entry name" value="Thioredoxin-like_sf"/>
</dbReference>
<evidence type="ECO:0000313" key="2">
    <source>
        <dbReference type="Proteomes" id="UP000589351"/>
    </source>
</evidence>